<feature type="compositionally biased region" description="Basic residues" evidence="1">
    <location>
        <begin position="9"/>
        <end position="19"/>
    </location>
</feature>
<accession>A0A0F9QGV2</accession>
<proteinExistence type="predicted"/>
<feature type="region of interest" description="Disordered" evidence="1">
    <location>
        <begin position="1"/>
        <end position="30"/>
    </location>
</feature>
<organism evidence="2">
    <name type="scientific">marine sediment metagenome</name>
    <dbReference type="NCBI Taxonomy" id="412755"/>
    <lineage>
        <taxon>unclassified sequences</taxon>
        <taxon>metagenomes</taxon>
        <taxon>ecological metagenomes</taxon>
    </lineage>
</organism>
<protein>
    <submittedName>
        <fullName evidence="2">Uncharacterized protein</fullName>
    </submittedName>
</protein>
<evidence type="ECO:0000256" key="1">
    <source>
        <dbReference type="SAM" id="MobiDB-lite"/>
    </source>
</evidence>
<dbReference type="AlphaFoldDB" id="A0A0F9QGV2"/>
<sequence length="80" mass="9523">MSLEDKMRIKFGKIPKPPKKPSTPRTRKLTVPESVKISWKQISKSIESAWGKIQKDGTRKWDSKYDHYIIFKNWFEKVSK</sequence>
<comment type="caution">
    <text evidence="2">The sequence shown here is derived from an EMBL/GenBank/DDBJ whole genome shotgun (WGS) entry which is preliminary data.</text>
</comment>
<gene>
    <name evidence="2" type="ORF">LCGC14_1016660</name>
</gene>
<dbReference type="EMBL" id="LAZR01004035">
    <property type="protein sequence ID" value="KKN12411.1"/>
    <property type="molecule type" value="Genomic_DNA"/>
</dbReference>
<evidence type="ECO:0000313" key="2">
    <source>
        <dbReference type="EMBL" id="KKN12411.1"/>
    </source>
</evidence>
<name>A0A0F9QGV2_9ZZZZ</name>
<reference evidence="2" key="1">
    <citation type="journal article" date="2015" name="Nature">
        <title>Complex archaea that bridge the gap between prokaryotes and eukaryotes.</title>
        <authorList>
            <person name="Spang A."/>
            <person name="Saw J.H."/>
            <person name="Jorgensen S.L."/>
            <person name="Zaremba-Niedzwiedzka K."/>
            <person name="Martijn J."/>
            <person name="Lind A.E."/>
            <person name="van Eijk R."/>
            <person name="Schleper C."/>
            <person name="Guy L."/>
            <person name="Ettema T.J."/>
        </authorList>
    </citation>
    <scope>NUCLEOTIDE SEQUENCE</scope>
</reference>